<reference evidence="1" key="1">
    <citation type="submission" date="2022-03" db="EMBL/GenBank/DDBJ databases">
        <authorList>
            <person name="Woo C.Y."/>
        </authorList>
    </citation>
    <scope>NUCLEOTIDE SEQUENCE</scope>
    <source>
        <strain evidence="1">CYS-01</strain>
    </source>
</reference>
<name>A0ABS9ZVE7_9SPHI</name>
<evidence type="ECO:0000313" key="2">
    <source>
        <dbReference type="Proteomes" id="UP001165460"/>
    </source>
</evidence>
<sequence length="82" mass="8654">MKTTKLNNLTFNGEALSRAQLKEVRGGAANYVDLCGVIGGLVCDWTCDMPNQSIHLGEMACFEAEAACPFGNTHGNDCSGAN</sequence>
<organism evidence="1 2">
    <name type="scientific">Pedobacter montanisoli</name>
    <dbReference type="NCBI Taxonomy" id="2923277"/>
    <lineage>
        <taxon>Bacteria</taxon>
        <taxon>Pseudomonadati</taxon>
        <taxon>Bacteroidota</taxon>
        <taxon>Sphingobacteriia</taxon>
        <taxon>Sphingobacteriales</taxon>
        <taxon>Sphingobacteriaceae</taxon>
        <taxon>Pedobacter</taxon>
    </lineage>
</organism>
<evidence type="ECO:0008006" key="3">
    <source>
        <dbReference type="Google" id="ProtNLM"/>
    </source>
</evidence>
<dbReference type="RefSeq" id="WP_243360396.1">
    <property type="nucleotide sequence ID" value="NZ_JALGBH010000001.1"/>
</dbReference>
<evidence type="ECO:0000313" key="1">
    <source>
        <dbReference type="EMBL" id="MCJ0742163.1"/>
    </source>
</evidence>
<protein>
    <recommendedName>
        <fullName evidence="3">Bacteriocin</fullName>
    </recommendedName>
</protein>
<dbReference type="EMBL" id="JALGBH010000001">
    <property type="protein sequence ID" value="MCJ0742163.1"/>
    <property type="molecule type" value="Genomic_DNA"/>
</dbReference>
<dbReference type="Proteomes" id="UP001165460">
    <property type="component" value="Unassembled WGS sequence"/>
</dbReference>
<keyword evidence="2" id="KW-1185">Reference proteome</keyword>
<proteinExistence type="predicted"/>
<comment type="caution">
    <text evidence="1">The sequence shown here is derived from an EMBL/GenBank/DDBJ whole genome shotgun (WGS) entry which is preliminary data.</text>
</comment>
<accession>A0ABS9ZVE7</accession>
<gene>
    <name evidence="1" type="ORF">MMF97_05515</name>
</gene>